<protein>
    <submittedName>
        <fullName evidence="1">Uncharacterized protein</fullName>
    </submittedName>
</protein>
<comment type="caution">
    <text evidence="1">The sequence shown here is derived from an EMBL/GenBank/DDBJ whole genome shotgun (WGS) entry which is preliminary data.</text>
</comment>
<reference evidence="1 2" key="1">
    <citation type="submission" date="2023-03" db="EMBL/GenBank/DDBJ databases">
        <title>WGS of Gossypium arboreum.</title>
        <authorList>
            <person name="Yu D."/>
        </authorList>
    </citation>
    <scope>NUCLEOTIDE SEQUENCE [LARGE SCALE GENOMIC DNA]</scope>
    <source>
        <tissue evidence="1">Leaf</tissue>
    </source>
</reference>
<gene>
    <name evidence="1" type="ORF">PVK06_029793</name>
</gene>
<dbReference type="Proteomes" id="UP001358586">
    <property type="component" value="Chromosome 9"/>
</dbReference>
<organism evidence="1 2">
    <name type="scientific">Gossypium arboreum</name>
    <name type="common">Tree cotton</name>
    <name type="synonym">Gossypium nanking</name>
    <dbReference type="NCBI Taxonomy" id="29729"/>
    <lineage>
        <taxon>Eukaryota</taxon>
        <taxon>Viridiplantae</taxon>
        <taxon>Streptophyta</taxon>
        <taxon>Embryophyta</taxon>
        <taxon>Tracheophyta</taxon>
        <taxon>Spermatophyta</taxon>
        <taxon>Magnoliopsida</taxon>
        <taxon>eudicotyledons</taxon>
        <taxon>Gunneridae</taxon>
        <taxon>Pentapetalae</taxon>
        <taxon>rosids</taxon>
        <taxon>malvids</taxon>
        <taxon>Malvales</taxon>
        <taxon>Malvaceae</taxon>
        <taxon>Malvoideae</taxon>
        <taxon>Gossypium</taxon>
    </lineage>
</organism>
<proteinExistence type="predicted"/>
<evidence type="ECO:0000313" key="1">
    <source>
        <dbReference type="EMBL" id="KAK5802209.1"/>
    </source>
</evidence>
<keyword evidence="2" id="KW-1185">Reference proteome</keyword>
<evidence type="ECO:0000313" key="2">
    <source>
        <dbReference type="Proteomes" id="UP001358586"/>
    </source>
</evidence>
<accession>A0ABR0NNU7</accession>
<dbReference type="EMBL" id="JARKNE010000009">
    <property type="protein sequence ID" value="KAK5802209.1"/>
    <property type="molecule type" value="Genomic_DNA"/>
</dbReference>
<sequence>MVIGVELGIEKNRERYCGGATIDFDNYRKGGVFLERVEKICLAEVGLHRQGCSFKSRLA</sequence>
<name>A0ABR0NNU7_GOSAR</name>